<organism evidence="5 6">
    <name type="scientific">Planosporangium thailandense</name>
    <dbReference type="NCBI Taxonomy" id="765197"/>
    <lineage>
        <taxon>Bacteria</taxon>
        <taxon>Bacillati</taxon>
        <taxon>Actinomycetota</taxon>
        <taxon>Actinomycetes</taxon>
        <taxon>Micromonosporales</taxon>
        <taxon>Micromonosporaceae</taxon>
        <taxon>Planosporangium</taxon>
    </lineage>
</organism>
<dbReference type="CDD" id="cd05403">
    <property type="entry name" value="NT_KNTase_like"/>
    <property type="match status" value="1"/>
</dbReference>
<evidence type="ECO:0000259" key="3">
    <source>
        <dbReference type="Pfam" id="PF01909"/>
    </source>
</evidence>
<dbReference type="InterPro" id="IPR043519">
    <property type="entry name" value="NT_sf"/>
</dbReference>
<dbReference type="SUPFAM" id="SSF81301">
    <property type="entry name" value="Nucleotidyltransferase"/>
    <property type="match status" value="1"/>
</dbReference>
<dbReference type="Pfam" id="PF01909">
    <property type="entry name" value="NTP_transf_2"/>
    <property type="match status" value="1"/>
</dbReference>
<evidence type="ECO:0000256" key="1">
    <source>
        <dbReference type="ARBA" id="ARBA00022679"/>
    </source>
</evidence>
<proteinExistence type="predicted"/>
<evidence type="ECO:0000256" key="2">
    <source>
        <dbReference type="SAM" id="MobiDB-lite"/>
    </source>
</evidence>
<accession>A0ABX0XXD2</accession>
<evidence type="ECO:0000259" key="4">
    <source>
        <dbReference type="Pfam" id="PF13427"/>
    </source>
</evidence>
<feature type="domain" description="Polymerase nucleotidyl transferase" evidence="3">
    <location>
        <begin position="48"/>
        <end position="80"/>
    </location>
</feature>
<keyword evidence="1" id="KW-0808">Transferase</keyword>
<dbReference type="Pfam" id="PF13427">
    <property type="entry name" value="AadA_C"/>
    <property type="match status" value="1"/>
</dbReference>
<evidence type="ECO:0000313" key="5">
    <source>
        <dbReference type="EMBL" id="NJC70686.1"/>
    </source>
</evidence>
<feature type="compositionally biased region" description="Basic and acidic residues" evidence="2">
    <location>
        <begin position="14"/>
        <end position="25"/>
    </location>
</feature>
<protein>
    <submittedName>
        <fullName evidence="5">DUF4111 domain-containing protein</fullName>
    </submittedName>
</protein>
<evidence type="ECO:0000313" key="6">
    <source>
        <dbReference type="Proteomes" id="UP000722989"/>
    </source>
</evidence>
<feature type="compositionally biased region" description="Polar residues" evidence="2">
    <location>
        <begin position="1"/>
        <end position="13"/>
    </location>
</feature>
<dbReference type="InterPro" id="IPR002934">
    <property type="entry name" value="Polymerase_NTP_transf_dom"/>
</dbReference>
<dbReference type="RefSeq" id="WP_167925581.1">
    <property type="nucleotide sequence ID" value="NZ_JAATVY010000007.1"/>
</dbReference>
<name>A0ABX0XXD2_9ACTN</name>
<dbReference type="EMBL" id="JAATVY010000007">
    <property type="protein sequence ID" value="NJC70686.1"/>
    <property type="molecule type" value="Genomic_DNA"/>
</dbReference>
<gene>
    <name evidence="5" type="ORF">HC031_13320</name>
</gene>
<dbReference type="InterPro" id="IPR025184">
    <property type="entry name" value="AadA_C"/>
</dbReference>
<reference evidence="5 6" key="1">
    <citation type="submission" date="2020-03" db="EMBL/GenBank/DDBJ databases">
        <title>WGS of the type strain of Planosporangium spp.</title>
        <authorList>
            <person name="Thawai C."/>
        </authorList>
    </citation>
    <scope>NUCLEOTIDE SEQUENCE [LARGE SCALE GENOMIC DNA]</scope>
    <source>
        <strain evidence="5 6">TBRC 5610</strain>
    </source>
</reference>
<keyword evidence="6" id="KW-1185">Reference proteome</keyword>
<feature type="domain" description="Adenylyltransferase AadA C-terminal" evidence="4">
    <location>
        <begin position="169"/>
        <end position="268"/>
    </location>
</feature>
<comment type="caution">
    <text evidence="5">The sequence shown here is derived from an EMBL/GenBank/DDBJ whole genome shotgun (WGS) entry which is preliminary data.</text>
</comment>
<dbReference type="Proteomes" id="UP000722989">
    <property type="component" value="Unassembled WGS sequence"/>
</dbReference>
<dbReference type="Gene3D" id="3.30.460.10">
    <property type="entry name" value="Beta Polymerase, domain 2"/>
    <property type="match status" value="1"/>
</dbReference>
<feature type="region of interest" description="Disordered" evidence="2">
    <location>
        <begin position="1"/>
        <end position="25"/>
    </location>
</feature>
<sequence length="284" mass="30492">MASAGVNPSSPQRRPTEAPQRRAIPEPVERYLRETVGLLVEVFTDTLVGVYPTGSLALGDFTPGRSDIDLMVVVRDGVTRDVLLRVADELDGSRRPVPAAGLELVVYPESTVTAPTTEAAYALNLNTGLELPPQRSLDPAAGPAFWYVIDRAITYQAGQVLLGPSPRLLFRPVPEPVLLRIVLASAEAHAEPDAGHLLDNAVLNGARALRFAVERRWHSKPASATWAAATRPEHAELLAAAVETYRQGRTAGDDLPPAEVRRFLAHVVDELRRASGAGSTADPA</sequence>